<dbReference type="GO" id="GO:0005524">
    <property type="term" value="F:ATP binding"/>
    <property type="evidence" value="ECO:0007669"/>
    <property type="project" value="UniProtKB-KW"/>
</dbReference>
<dbReference type="GO" id="GO:0043139">
    <property type="term" value="F:5'-3' DNA helicase activity"/>
    <property type="evidence" value="ECO:0007669"/>
    <property type="project" value="UniProtKB-EC"/>
</dbReference>
<dbReference type="VEuPathDB" id="MicrosporidiaDB:M153_2380006196"/>
<dbReference type="GO" id="GO:0006310">
    <property type="term" value="P:DNA recombination"/>
    <property type="evidence" value="ECO:0007669"/>
    <property type="project" value="UniProtKB-KW"/>
</dbReference>
<keyword evidence="1" id="KW-0067">ATP-binding</keyword>
<dbReference type="AlphaFoldDB" id="A0A0R0M6D0"/>
<evidence type="ECO:0000313" key="4">
    <source>
        <dbReference type="Proteomes" id="UP000051530"/>
    </source>
</evidence>
<keyword evidence="1" id="KW-0234">DNA repair</keyword>
<dbReference type="OrthoDB" id="2286272at2759"/>
<protein>
    <recommendedName>
        <fullName evidence="1">ATP-dependent DNA helicase</fullName>
        <ecNumber evidence="1">5.6.2.3</ecNumber>
    </recommendedName>
</protein>
<keyword evidence="4" id="KW-1185">Reference proteome</keyword>
<keyword evidence="1 3" id="KW-0347">Helicase</keyword>
<feature type="domain" description="DNA helicase Pif1-like DEAD-box helicase" evidence="2">
    <location>
        <begin position="128"/>
        <end position="333"/>
    </location>
</feature>
<evidence type="ECO:0000256" key="1">
    <source>
        <dbReference type="RuleBase" id="RU363044"/>
    </source>
</evidence>
<organism evidence="3 4">
    <name type="scientific">Pseudoloma neurophilia</name>
    <dbReference type="NCBI Taxonomy" id="146866"/>
    <lineage>
        <taxon>Eukaryota</taxon>
        <taxon>Fungi</taxon>
        <taxon>Fungi incertae sedis</taxon>
        <taxon>Microsporidia</taxon>
        <taxon>Pseudoloma</taxon>
    </lineage>
</organism>
<comment type="similarity">
    <text evidence="1">Belongs to the helicase family.</text>
</comment>
<dbReference type="PANTHER" id="PTHR10492">
    <property type="match status" value="1"/>
</dbReference>
<comment type="catalytic activity">
    <reaction evidence="1">
        <text>ATP + H2O = ADP + phosphate + H(+)</text>
        <dbReference type="Rhea" id="RHEA:13065"/>
        <dbReference type="ChEBI" id="CHEBI:15377"/>
        <dbReference type="ChEBI" id="CHEBI:15378"/>
        <dbReference type="ChEBI" id="CHEBI:30616"/>
        <dbReference type="ChEBI" id="CHEBI:43474"/>
        <dbReference type="ChEBI" id="CHEBI:456216"/>
        <dbReference type="EC" id="5.6.2.3"/>
    </reaction>
</comment>
<accession>A0A0R0M6D0</accession>
<dbReference type="Pfam" id="PF05970">
    <property type="entry name" value="PIF1"/>
    <property type="match status" value="1"/>
</dbReference>
<keyword evidence="1" id="KW-0233">DNA recombination</keyword>
<feature type="non-terminal residue" evidence="3">
    <location>
        <position position="1"/>
    </location>
</feature>
<sequence length="362" mass="40819">LRTVEGVVMPTYQAAAEALGLLHSAVYVETTMKEAAAVCVPIEIRMVTVGLMVTDSIGDVPRFFGEYEEVLSEDYSSEAAGREAWLYEQMDKLLDERGRSLSEFMPGYSRTWVPEERQQRPGAETPELNEKQSEIIRGMREILRDRNRLCRTVFIDGPGGTGKTFVINTFAAELKADEICYRITGPTGLAASLYEEGRTLHSLFKIPFDLTDDTAIPIELGSNEYIELQVMEVLVIDEISMVSVQIIRMIDRFFREMNQTARPFGSKMVVFVGDLRQLPVVHPYDAPGNIEERLFGLSNYCHAARRFALTENMRARGDPVLQKWLLSIGEGQSEGNSRVSMVDVPDEMREEDHIERVYGGLA</sequence>
<dbReference type="EC" id="5.6.2.3" evidence="1"/>
<keyword evidence="1" id="KW-0227">DNA damage</keyword>
<keyword evidence="1" id="KW-0378">Hydrolase</keyword>
<reference evidence="3 4" key="1">
    <citation type="submission" date="2015-07" db="EMBL/GenBank/DDBJ databases">
        <title>The genome of Pseudoloma neurophilia, a relevant intracellular parasite of the zebrafish.</title>
        <authorList>
            <person name="Ndikumana S."/>
            <person name="Pelin A."/>
            <person name="Sanders J."/>
            <person name="Corradi N."/>
        </authorList>
    </citation>
    <scope>NUCLEOTIDE SEQUENCE [LARGE SCALE GENOMIC DNA]</scope>
    <source>
        <strain evidence="3 4">MK1</strain>
    </source>
</reference>
<dbReference type="InterPro" id="IPR027417">
    <property type="entry name" value="P-loop_NTPase"/>
</dbReference>
<dbReference type="InterPro" id="IPR010285">
    <property type="entry name" value="DNA_helicase_pif1-like_DEAD"/>
</dbReference>
<keyword evidence="1" id="KW-0547">Nucleotide-binding</keyword>
<evidence type="ECO:0000259" key="2">
    <source>
        <dbReference type="Pfam" id="PF05970"/>
    </source>
</evidence>
<gene>
    <name evidence="3" type="ORF">M153_2380006196</name>
</gene>
<evidence type="ECO:0000313" key="3">
    <source>
        <dbReference type="EMBL" id="KRH94496.1"/>
    </source>
</evidence>
<dbReference type="GO" id="GO:0000723">
    <property type="term" value="P:telomere maintenance"/>
    <property type="evidence" value="ECO:0007669"/>
    <property type="project" value="InterPro"/>
</dbReference>
<dbReference type="EMBL" id="LGUB01000066">
    <property type="protein sequence ID" value="KRH94496.1"/>
    <property type="molecule type" value="Genomic_DNA"/>
</dbReference>
<proteinExistence type="inferred from homology"/>
<dbReference type="Gene3D" id="3.40.50.300">
    <property type="entry name" value="P-loop containing nucleotide triphosphate hydrolases"/>
    <property type="match status" value="1"/>
</dbReference>
<dbReference type="GO" id="GO:0006281">
    <property type="term" value="P:DNA repair"/>
    <property type="evidence" value="ECO:0007669"/>
    <property type="project" value="UniProtKB-KW"/>
</dbReference>
<dbReference type="Proteomes" id="UP000051530">
    <property type="component" value="Unassembled WGS sequence"/>
</dbReference>
<dbReference type="SUPFAM" id="SSF52540">
    <property type="entry name" value="P-loop containing nucleoside triphosphate hydrolases"/>
    <property type="match status" value="1"/>
</dbReference>
<comment type="caution">
    <text evidence="3">The sequence shown here is derived from an EMBL/GenBank/DDBJ whole genome shotgun (WGS) entry which is preliminary data.</text>
</comment>
<comment type="cofactor">
    <cofactor evidence="1">
        <name>Mg(2+)</name>
        <dbReference type="ChEBI" id="CHEBI:18420"/>
    </cofactor>
</comment>
<name>A0A0R0M6D0_9MICR</name>
<dbReference type="GO" id="GO:0016887">
    <property type="term" value="F:ATP hydrolysis activity"/>
    <property type="evidence" value="ECO:0007669"/>
    <property type="project" value="RHEA"/>
</dbReference>